<organism evidence="2 3">
    <name type="scientific">Eiseniibacteriota bacterium</name>
    <dbReference type="NCBI Taxonomy" id="2212470"/>
    <lineage>
        <taxon>Bacteria</taxon>
        <taxon>Candidatus Eiseniibacteriota</taxon>
    </lineage>
</organism>
<name>A0A538TMQ3_UNCEI</name>
<proteinExistence type="predicted"/>
<feature type="transmembrane region" description="Helical" evidence="1">
    <location>
        <begin position="6"/>
        <end position="25"/>
    </location>
</feature>
<evidence type="ECO:0000256" key="1">
    <source>
        <dbReference type="SAM" id="Phobius"/>
    </source>
</evidence>
<sequence>MNPEFLPEFALLIAGVLLGGVAINRLASRRWSSAAKLAAASLALIAVAFLGGKYVHWKYSESWRLRQTMKRHTIEPSIRYQPDGKDSEAPNAMSLLLGGVRVQVVASDRFVLSVDNEPFLTLDSLTSGLLVSCDVAGSHSVPIRAPRLAARIRQNVVWYSGPGVSPMRPDRHTILVRESGKDILRIHYADPRRIEVIGQFYLSGDGESSVISFMRGLNWRGGTVPPGMGIDLRLQGKGKIDFEHNGLIQILPK</sequence>
<reference evidence="2 3" key="1">
    <citation type="journal article" date="2019" name="Nat. Microbiol.">
        <title>Mediterranean grassland soil C-N compound turnover is dependent on rainfall and depth, and is mediated by genomically divergent microorganisms.</title>
        <authorList>
            <person name="Diamond S."/>
            <person name="Andeer P.F."/>
            <person name="Li Z."/>
            <person name="Crits-Christoph A."/>
            <person name="Burstein D."/>
            <person name="Anantharaman K."/>
            <person name="Lane K.R."/>
            <person name="Thomas B.C."/>
            <person name="Pan C."/>
            <person name="Northen T.R."/>
            <person name="Banfield J.F."/>
        </authorList>
    </citation>
    <scope>NUCLEOTIDE SEQUENCE [LARGE SCALE GENOMIC DNA]</scope>
    <source>
        <strain evidence="2">WS_9</strain>
    </source>
</reference>
<comment type="caution">
    <text evidence="2">The sequence shown here is derived from an EMBL/GenBank/DDBJ whole genome shotgun (WGS) entry which is preliminary data.</text>
</comment>
<evidence type="ECO:0000313" key="3">
    <source>
        <dbReference type="Proteomes" id="UP000317691"/>
    </source>
</evidence>
<dbReference type="AlphaFoldDB" id="A0A538TMQ3"/>
<dbReference type="EMBL" id="VBOZ01000016">
    <property type="protein sequence ID" value="TMQ64901.1"/>
    <property type="molecule type" value="Genomic_DNA"/>
</dbReference>
<keyword evidence="1" id="KW-0812">Transmembrane</keyword>
<gene>
    <name evidence="2" type="ORF">E6K79_06025</name>
</gene>
<keyword evidence="1" id="KW-0472">Membrane</keyword>
<accession>A0A538TMQ3</accession>
<dbReference type="Proteomes" id="UP000317691">
    <property type="component" value="Unassembled WGS sequence"/>
</dbReference>
<keyword evidence="1" id="KW-1133">Transmembrane helix</keyword>
<feature type="transmembrane region" description="Helical" evidence="1">
    <location>
        <begin position="37"/>
        <end position="57"/>
    </location>
</feature>
<evidence type="ECO:0000313" key="2">
    <source>
        <dbReference type="EMBL" id="TMQ64901.1"/>
    </source>
</evidence>
<protein>
    <submittedName>
        <fullName evidence="2">Uncharacterized protein</fullName>
    </submittedName>
</protein>